<keyword evidence="2" id="KW-1185">Reference proteome</keyword>
<name>A0A2H3L3Y0_9CHLR</name>
<evidence type="ECO:0000313" key="1">
    <source>
        <dbReference type="EMBL" id="PDV96940.1"/>
    </source>
</evidence>
<dbReference type="EMBL" id="LYXE01000170">
    <property type="protein sequence ID" value="PDV96940.1"/>
    <property type="molecule type" value="Genomic_DNA"/>
</dbReference>
<comment type="caution">
    <text evidence="1">The sequence shown here is derived from an EMBL/GenBank/DDBJ whole genome shotgun (WGS) entry which is preliminary data.</text>
</comment>
<gene>
    <name evidence="1" type="ORF">A9Q02_05195</name>
</gene>
<accession>A0A2H3L3Y0</accession>
<evidence type="ECO:0000313" key="2">
    <source>
        <dbReference type="Proteomes" id="UP000220922"/>
    </source>
</evidence>
<dbReference type="RefSeq" id="WP_097654882.1">
    <property type="nucleotide sequence ID" value="NZ_LYXE01000170.1"/>
</dbReference>
<dbReference type="AlphaFoldDB" id="A0A2H3L3Y0"/>
<reference evidence="1 2" key="1">
    <citation type="submission" date="2016-05" db="EMBL/GenBank/DDBJ databases">
        <authorList>
            <person name="Lavstsen T."/>
            <person name="Jespersen J.S."/>
        </authorList>
    </citation>
    <scope>NUCLEOTIDE SEQUENCE [LARGE SCALE GENOMIC DNA]</scope>
    <source>
        <strain evidence="1 2">B7-9</strain>
    </source>
</reference>
<sequence>MVTQIIGDYEITYEPNAEPALLIYHVVRGYDALMMNQPATDLLRELLAVQQKRIREIGGYRAIFGSGGDVVFYTPAGQRACYFNEAHSVLLARMLGVTTP</sequence>
<dbReference type="OrthoDB" id="161860at2"/>
<proteinExistence type="predicted"/>
<protein>
    <submittedName>
        <fullName evidence="1">Uncharacterized protein</fullName>
    </submittedName>
</protein>
<dbReference type="Proteomes" id="UP000220922">
    <property type="component" value="Unassembled WGS sequence"/>
</dbReference>
<organism evidence="1 2">
    <name type="scientific">Candidatus Chloroploca asiatica</name>
    <dbReference type="NCBI Taxonomy" id="1506545"/>
    <lineage>
        <taxon>Bacteria</taxon>
        <taxon>Bacillati</taxon>
        <taxon>Chloroflexota</taxon>
        <taxon>Chloroflexia</taxon>
        <taxon>Chloroflexales</taxon>
        <taxon>Chloroflexineae</taxon>
        <taxon>Oscillochloridaceae</taxon>
        <taxon>Candidatus Chloroploca</taxon>
    </lineage>
</organism>